<dbReference type="Pfam" id="PF04149">
    <property type="entry name" value="DUF397"/>
    <property type="match status" value="1"/>
</dbReference>
<keyword evidence="3" id="KW-1185">Reference proteome</keyword>
<gene>
    <name evidence="2" type="ORF">ACFPCY_39840</name>
</gene>
<organism evidence="2 3">
    <name type="scientific">Actinomadura gamaensis</name>
    <dbReference type="NCBI Taxonomy" id="1763541"/>
    <lineage>
        <taxon>Bacteria</taxon>
        <taxon>Bacillati</taxon>
        <taxon>Actinomycetota</taxon>
        <taxon>Actinomycetes</taxon>
        <taxon>Streptosporangiales</taxon>
        <taxon>Thermomonosporaceae</taxon>
        <taxon>Actinomadura</taxon>
    </lineage>
</organism>
<dbReference type="EMBL" id="JBHSIT010000017">
    <property type="protein sequence ID" value="MFC4913506.1"/>
    <property type="molecule type" value="Genomic_DNA"/>
</dbReference>
<accession>A0ABV9UET8</accession>
<feature type="domain" description="DUF397" evidence="1">
    <location>
        <begin position="6"/>
        <end position="59"/>
    </location>
</feature>
<sequence length="65" mass="7190">MNFTSAKWRKSSRSQGGGTECVEVAELDELRVVRDSKNAAGPVLKMDAAAWRTFVARVKRGDYDA</sequence>
<comment type="caution">
    <text evidence="2">The sequence shown here is derived from an EMBL/GenBank/DDBJ whole genome shotgun (WGS) entry which is preliminary data.</text>
</comment>
<reference evidence="3" key="1">
    <citation type="journal article" date="2019" name="Int. J. Syst. Evol. Microbiol.">
        <title>The Global Catalogue of Microorganisms (GCM) 10K type strain sequencing project: providing services to taxonomists for standard genome sequencing and annotation.</title>
        <authorList>
            <consortium name="The Broad Institute Genomics Platform"/>
            <consortium name="The Broad Institute Genome Sequencing Center for Infectious Disease"/>
            <person name="Wu L."/>
            <person name="Ma J."/>
        </authorList>
    </citation>
    <scope>NUCLEOTIDE SEQUENCE [LARGE SCALE GENOMIC DNA]</scope>
    <source>
        <strain evidence="3">KLKA75</strain>
    </source>
</reference>
<dbReference type="InterPro" id="IPR007278">
    <property type="entry name" value="DUF397"/>
</dbReference>
<name>A0ABV9UET8_9ACTN</name>
<protein>
    <submittedName>
        <fullName evidence="2">DUF397 domain-containing protein</fullName>
    </submittedName>
</protein>
<dbReference type="RefSeq" id="WP_378264491.1">
    <property type="nucleotide sequence ID" value="NZ_JBHSIT010000017.1"/>
</dbReference>
<evidence type="ECO:0000259" key="1">
    <source>
        <dbReference type="Pfam" id="PF04149"/>
    </source>
</evidence>
<evidence type="ECO:0000313" key="3">
    <source>
        <dbReference type="Proteomes" id="UP001595872"/>
    </source>
</evidence>
<evidence type="ECO:0000313" key="2">
    <source>
        <dbReference type="EMBL" id="MFC4913506.1"/>
    </source>
</evidence>
<proteinExistence type="predicted"/>
<dbReference type="Proteomes" id="UP001595872">
    <property type="component" value="Unassembled WGS sequence"/>
</dbReference>